<dbReference type="InterPro" id="IPR011335">
    <property type="entry name" value="Restrct_endonuc-II-like"/>
</dbReference>
<dbReference type="RefSeq" id="WP_256381901.1">
    <property type="nucleotide sequence ID" value="NZ_CP101700.1"/>
</dbReference>
<dbReference type="EMBL" id="CP101700">
    <property type="protein sequence ID" value="UUC18840.1"/>
    <property type="molecule type" value="Genomic_DNA"/>
</dbReference>
<dbReference type="InterPro" id="IPR011856">
    <property type="entry name" value="tRNA_endonuc-like_dom_sf"/>
</dbReference>
<dbReference type="AlphaFoldDB" id="A0AAJ5IKF0"/>
<name>A0AAJ5IKF0_9PSED</name>
<dbReference type="GO" id="GO:0003676">
    <property type="term" value="F:nucleic acid binding"/>
    <property type="evidence" value="ECO:0007669"/>
    <property type="project" value="InterPro"/>
</dbReference>
<accession>A0AAJ5IKF0</accession>
<dbReference type="SUPFAM" id="SSF52980">
    <property type="entry name" value="Restriction endonuclease-like"/>
    <property type="match status" value="1"/>
</dbReference>
<reference evidence="1" key="1">
    <citation type="submission" date="2022-07" db="EMBL/GenBank/DDBJ databases">
        <title>Complete genome of MD9.</title>
        <authorList>
            <person name="Cao G."/>
        </authorList>
    </citation>
    <scope>NUCLEOTIDE SEQUENCE</scope>
    <source>
        <strain evidence="1">MD9</strain>
    </source>
</reference>
<organism evidence="1 2">
    <name type="scientific">Pseudomonas asiatica</name>
    <dbReference type="NCBI Taxonomy" id="2219225"/>
    <lineage>
        <taxon>Bacteria</taxon>
        <taxon>Pseudomonadati</taxon>
        <taxon>Pseudomonadota</taxon>
        <taxon>Gammaproteobacteria</taxon>
        <taxon>Pseudomonadales</taxon>
        <taxon>Pseudomonadaceae</taxon>
        <taxon>Pseudomonas</taxon>
    </lineage>
</organism>
<dbReference type="Proteomes" id="UP001058744">
    <property type="component" value="Chromosome"/>
</dbReference>
<dbReference type="Gene3D" id="3.40.1350.10">
    <property type="match status" value="1"/>
</dbReference>
<evidence type="ECO:0000313" key="2">
    <source>
        <dbReference type="Proteomes" id="UP001058744"/>
    </source>
</evidence>
<sequence length="319" mass="36421">MTLQQRFALIMERQAGFKWGDQYAPSIMAVPGEAPKTSRPSRLNSRLLGRTIHTLSRPERVFTQLALYHPDLFDLHEQKMLWPINSSHPLFGHPLMHGVFPHPVRGTTEIAQEIGFQHFEIVVQGSDGQRERMPFPYQGDLLLYLHGENGPYALNWTVKDRKDAFSERRSGQAKTPTQQKKDRTKARLRATLEEAYYASAGIRTVQVSLDLLQPTLIQNLGLLFPMHGLPLRLEHSLLEDFSFAVKEAVDKGVPPALIAIQYADHWGARDQFICQIYQDIWYRHLPVSLLDPILIDQPLQKDGPDVLAVYGSLFEEYSS</sequence>
<protein>
    <submittedName>
        <fullName evidence="1">Uncharacterized protein</fullName>
    </submittedName>
</protein>
<evidence type="ECO:0000313" key="1">
    <source>
        <dbReference type="EMBL" id="UUC18840.1"/>
    </source>
</evidence>
<gene>
    <name evidence="1" type="ORF">NOV18_26960</name>
</gene>
<proteinExistence type="predicted"/>